<keyword evidence="4" id="KW-1015">Disulfide bond</keyword>
<keyword evidence="5" id="KW-0676">Redox-active center</keyword>
<dbReference type="PANTHER" id="PTHR42852:SF6">
    <property type="entry name" value="THIOL:DISULFIDE INTERCHANGE PROTEIN DSBE"/>
    <property type="match status" value="1"/>
</dbReference>
<dbReference type="PROSITE" id="PS51352">
    <property type="entry name" value="THIOREDOXIN_2"/>
    <property type="match status" value="1"/>
</dbReference>
<dbReference type="SUPFAM" id="SSF52833">
    <property type="entry name" value="Thioredoxin-like"/>
    <property type="match status" value="1"/>
</dbReference>
<keyword evidence="6" id="KW-0812">Transmembrane</keyword>
<evidence type="ECO:0000256" key="5">
    <source>
        <dbReference type="ARBA" id="ARBA00023284"/>
    </source>
</evidence>
<evidence type="ECO:0000256" key="3">
    <source>
        <dbReference type="ARBA" id="ARBA00022968"/>
    </source>
</evidence>
<dbReference type="InterPro" id="IPR013766">
    <property type="entry name" value="Thioredoxin_domain"/>
</dbReference>
<keyword evidence="6" id="KW-1133">Transmembrane helix</keyword>
<dbReference type="Gene3D" id="3.40.30.10">
    <property type="entry name" value="Glutaredoxin"/>
    <property type="match status" value="1"/>
</dbReference>
<evidence type="ECO:0000313" key="8">
    <source>
        <dbReference type="EMBL" id="PWU54405.1"/>
    </source>
</evidence>
<keyword evidence="3" id="KW-0735">Signal-anchor</keyword>
<dbReference type="AlphaFoldDB" id="A0A317KMF6"/>
<dbReference type="RefSeq" id="WP_109942606.1">
    <property type="nucleotide sequence ID" value="NZ_QGSV01000005.1"/>
</dbReference>
<dbReference type="PANTHER" id="PTHR42852">
    <property type="entry name" value="THIOL:DISULFIDE INTERCHANGE PROTEIN DSBE"/>
    <property type="match status" value="1"/>
</dbReference>
<evidence type="ECO:0000256" key="2">
    <source>
        <dbReference type="ARBA" id="ARBA00022748"/>
    </source>
</evidence>
<dbReference type="InterPro" id="IPR000866">
    <property type="entry name" value="AhpC/TSA"/>
</dbReference>
<comment type="subcellular location">
    <subcellularLocation>
        <location evidence="1">Cell envelope</location>
    </subcellularLocation>
</comment>
<evidence type="ECO:0000313" key="9">
    <source>
        <dbReference type="Proteomes" id="UP000245683"/>
    </source>
</evidence>
<comment type="caution">
    <text evidence="8">The sequence shown here is derived from an EMBL/GenBank/DDBJ whole genome shotgun (WGS) entry which is preliminary data.</text>
</comment>
<dbReference type="Proteomes" id="UP000245683">
    <property type="component" value="Unassembled WGS sequence"/>
</dbReference>
<dbReference type="InterPro" id="IPR050553">
    <property type="entry name" value="Thioredoxin_ResA/DsbE_sf"/>
</dbReference>
<organism evidence="8 9">
    <name type="scientific">Micromonospora globispora</name>
    <dbReference type="NCBI Taxonomy" id="1450148"/>
    <lineage>
        <taxon>Bacteria</taxon>
        <taxon>Bacillati</taxon>
        <taxon>Actinomycetota</taxon>
        <taxon>Actinomycetes</taxon>
        <taxon>Micromonosporales</taxon>
        <taxon>Micromonosporaceae</taxon>
        <taxon>Micromonospora</taxon>
    </lineage>
</organism>
<keyword evidence="2" id="KW-0201">Cytochrome c-type biogenesis</keyword>
<keyword evidence="9" id="KW-1185">Reference proteome</keyword>
<accession>A0A317KMF6</accession>
<sequence length="188" mass="19665">RGGSADVTGPRLLRAGPALVLAVTVAVGTLIALGLRSPAAPAPAGAAAVTPAPAPPLSGATLDGGRFDLAEARGHVLLVNVFASWCGPCRDELPLLMEAERRWSPQGLRLVGLNVRDGAEAVRSLLDETDARTLTVLPDPNGTRAVEWGVRGVPETFLVDRDGRIVDHLQGVVTRQWLEQRVAPLLAG</sequence>
<dbReference type="GO" id="GO:0030313">
    <property type="term" value="C:cell envelope"/>
    <property type="evidence" value="ECO:0007669"/>
    <property type="project" value="UniProtKB-SubCell"/>
</dbReference>
<dbReference type="EMBL" id="QGSV01000005">
    <property type="protein sequence ID" value="PWU54405.1"/>
    <property type="molecule type" value="Genomic_DNA"/>
</dbReference>
<evidence type="ECO:0000259" key="7">
    <source>
        <dbReference type="PROSITE" id="PS51352"/>
    </source>
</evidence>
<dbReference type="InterPro" id="IPR036249">
    <property type="entry name" value="Thioredoxin-like_sf"/>
</dbReference>
<evidence type="ECO:0000256" key="6">
    <source>
        <dbReference type="SAM" id="Phobius"/>
    </source>
</evidence>
<dbReference type="GO" id="GO:0017004">
    <property type="term" value="P:cytochrome complex assembly"/>
    <property type="evidence" value="ECO:0007669"/>
    <property type="project" value="UniProtKB-KW"/>
</dbReference>
<dbReference type="PROSITE" id="PS00194">
    <property type="entry name" value="THIOREDOXIN_1"/>
    <property type="match status" value="1"/>
</dbReference>
<feature type="non-terminal residue" evidence="8">
    <location>
        <position position="1"/>
    </location>
</feature>
<gene>
    <name evidence="8" type="ORF">DLJ46_00030</name>
</gene>
<reference evidence="9" key="1">
    <citation type="submission" date="2018-05" db="EMBL/GenBank/DDBJ databases">
        <title>Micromonospora globispora sp. nov. and Micromonospora rugosa sp. nov., isolated from marine sediment.</title>
        <authorList>
            <person name="Carro L."/>
            <person name="Aysel V."/>
            <person name="Cetin D."/>
            <person name="Igual J.M."/>
            <person name="Klenk H.-P."/>
            <person name="Trujillo M.E."/>
            <person name="Sahin N."/>
        </authorList>
    </citation>
    <scope>NUCLEOTIDE SEQUENCE [LARGE SCALE GENOMIC DNA]</scope>
    <source>
        <strain evidence="9">S2904</strain>
    </source>
</reference>
<evidence type="ECO:0000256" key="4">
    <source>
        <dbReference type="ARBA" id="ARBA00023157"/>
    </source>
</evidence>
<dbReference type="GO" id="GO:0016491">
    <property type="term" value="F:oxidoreductase activity"/>
    <property type="evidence" value="ECO:0007669"/>
    <property type="project" value="InterPro"/>
</dbReference>
<proteinExistence type="predicted"/>
<feature type="domain" description="Thioredoxin" evidence="7">
    <location>
        <begin position="48"/>
        <end position="187"/>
    </location>
</feature>
<evidence type="ECO:0000256" key="1">
    <source>
        <dbReference type="ARBA" id="ARBA00004196"/>
    </source>
</evidence>
<name>A0A317KMF6_9ACTN</name>
<dbReference type="InterPro" id="IPR017937">
    <property type="entry name" value="Thioredoxin_CS"/>
</dbReference>
<keyword evidence="6" id="KW-0472">Membrane</keyword>
<dbReference type="GO" id="GO:0016209">
    <property type="term" value="F:antioxidant activity"/>
    <property type="evidence" value="ECO:0007669"/>
    <property type="project" value="InterPro"/>
</dbReference>
<dbReference type="CDD" id="cd02966">
    <property type="entry name" value="TlpA_like_family"/>
    <property type="match status" value="1"/>
</dbReference>
<feature type="transmembrane region" description="Helical" evidence="6">
    <location>
        <begin position="12"/>
        <end position="35"/>
    </location>
</feature>
<dbReference type="Pfam" id="PF00578">
    <property type="entry name" value="AhpC-TSA"/>
    <property type="match status" value="1"/>
</dbReference>
<protein>
    <recommendedName>
        <fullName evidence="7">Thioredoxin domain-containing protein</fullName>
    </recommendedName>
</protein>